<dbReference type="AlphaFoldDB" id="A0A6J0C020"/>
<dbReference type="GO" id="GO:0032981">
    <property type="term" value="P:mitochondrial respiratory chain complex I assembly"/>
    <property type="evidence" value="ECO:0007669"/>
    <property type="project" value="InterPro"/>
</dbReference>
<gene>
    <name evidence="6" type="primary">LOC107224401</name>
</gene>
<dbReference type="SUPFAM" id="SSF64076">
    <property type="entry name" value="MTH938-like"/>
    <property type="match status" value="1"/>
</dbReference>
<dbReference type="Pfam" id="PF04430">
    <property type="entry name" value="DUF498"/>
    <property type="match status" value="1"/>
</dbReference>
<dbReference type="InterPro" id="IPR007523">
    <property type="entry name" value="NDUFAF3/AAMDC"/>
</dbReference>
<evidence type="ECO:0000313" key="5">
    <source>
        <dbReference type="Proteomes" id="UP000829291"/>
    </source>
</evidence>
<dbReference type="Proteomes" id="UP000829291">
    <property type="component" value="Chromosome 4"/>
</dbReference>
<proteinExistence type="inferred from homology"/>
<dbReference type="RefSeq" id="XP_015519920.2">
    <property type="nucleotide sequence ID" value="XM_015664434.2"/>
</dbReference>
<evidence type="ECO:0000256" key="3">
    <source>
        <dbReference type="ARBA" id="ARBA00023128"/>
    </source>
</evidence>
<accession>A0A6J0C020</accession>
<sequence>MTSLYASVETECFLYLQTMTTTFIFSRIISANMRQTIRKIHSSSIICKSAYEGDGKTTISILNRDEVYGLMINSYSKIGFRLNNGISIIGSLAIFPRSVLSWKVNTIDDVNEETLSLFTILDPKPDILVIGTGDPHSNIKVDKKLALFAKKFKMNMEIVPTCQACPIFNFLNAEGRFVAAALIPPANLDFNANDSIQDPMGPKALENSTNL</sequence>
<evidence type="ECO:0000313" key="6">
    <source>
        <dbReference type="RefSeq" id="XP_015519920.2"/>
    </source>
</evidence>
<keyword evidence="5" id="KW-1185">Reference proteome</keyword>
<dbReference type="GeneID" id="107224401"/>
<dbReference type="InterPro" id="IPR036748">
    <property type="entry name" value="MTH938-like_sf"/>
</dbReference>
<evidence type="ECO:0000256" key="4">
    <source>
        <dbReference type="ARBA" id="ARBA00049984"/>
    </source>
</evidence>
<dbReference type="FunCoup" id="A0A6J0C020">
    <property type="interactions" value="821"/>
</dbReference>
<dbReference type="PANTHER" id="PTHR21192:SF2">
    <property type="entry name" value="NADH DEHYDROGENASE [UBIQUINONE] 1 ALPHA SUBCOMPLEX ASSEMBLY FACTOR 3"/>
    <property type="match status" value="1"/>
</dbReference>
<keyword evidence="3" id="KW-0496">Mitochondrion</keyword>
<protein>
    <recommendedName>
        <fullName evidence="2">NADH dehydrogenase [ubiquinone] 1 alpha subcomplex assembly factor 3</fullName>
    </recommendedName>
</protein>
<dbReference type="GO" id="GO:0005743">
    <property type="term" value="C:mitochondrial inner membrane"/>
    <property type="evidence" value="ECO:0007669"/>
    <property type="project" value="TreeGrafter"/>
</dbReference>
<reference evidence="6" key="1">
    <citation type="submission" date="2025-08" db="UniProtKB">
        <authorList>
            <consortium name="RefSeq"/>
        </authorList>
    </citation>
    <scope>IDENTIFICATION</scope>
    <source>
        <tissue evidence="6">Thorax and Abdomen</tissue>
    </source>
</reference>
<comment type="similarity">
    <text evidence="4">Belongs to the NDUFAF3 family.</text>
</comment>
<dbReference type="KEGG" id="nlo:107224401"/>
<organism evidence="6">
    <name type="scientific">Neodiprion lecontei</name>
    <name type="common">Redheaded pine sawfly</name>
    <dbReference type="NCBI Taxonomy" id="441921"/>
    <lineage>
        <taxon>Eukaryota</taxon>
        <taxon>Metazoa</taxon>
        <taxon>Ecdysozoa</taxon>
        <taxon>Arthropoda</taxon>
        <taxon>Hexapoda</taxon>
        <taxon>Insecta</taxon>
        <taxon>Pterygota</taxon>
        <taxon>Neoptera</taxon>
        <taxon>Endopterygota</taxon>
        <taxon>Hymenoptera</taxon>
        <taxon>Tenthredinoidea</taxon>
        <taxon>Diprionidae</taxon>
        <taxon>Diprioninae</taxon>
        <taxon>Neodiprion</taxon>
    </lineage>
</organism>
<dbReference type="Gene3D" id="3.40.1230.10">
    <property type="entry name" value="MTH938-like"/>
    <property type="match status" value="1"/>
</dbReference>
<name>A0A6J0C020_NEOLC</name>
<comment type="subcellular location">
    <subcellularLocation>
        <location evidence="1">Mitochondrion</location>
    </subcellularLocation>
</comment>
<dbReference type="InterPro" id="IPR034095">
    <property type="entry name" value="NDUF3"/>
</dbReference>
<dbReference type="CDD" id="cd05125">
    <property type="entry name" value="Mth938_2P1-like"/>
    <property type="match status" value="1"/>
</dbReference>
<evidence type="ECO:0000256" key="2">
    <source>
        <dbReference type="ARBA" id="ARBA00021776"/>
    </source>
</evidence>
<dbReference type="OrthoDB" id="20681at2759"/>
<evidence type="ECO:0000256" key="1">
    <source>
        <dbReference type="ARBA" id="ARBA00004173"/>
    </source>
</evidence>
<dbReference type="InParanoid" id="A0A6J0C020"/>
<dbReference type="PANTHER" id="PTHR21192">
    <property type="entry name" value="NUCLEAR PROTEIN E3-3"/>
    <property type="match status" value="1"/>
</dbReference>